<feature type="chain" id="PRO_5029450239" description="Trichome birefringence-like N-terminal domain-containing protein" evidence="7">
    <location>
        <begin position="23"/>
        <end position="437"/>
    </location>
</feature>
<evidence type="ECO:0000259" key="8">
    <source>
        <dbReference type="Pfam" id="PF13839"/>
    </source>
</evidence>
<evidence type="ECO:0000256" key="7">
    <source>
        <dbReference type="SAM" id="SignalP"/>
    </source>
</evidence>
<keyword evidence="5" id="KW-1133">Transmembrane helix</keyword>
<comment type="subcellular location">
    <subcellularLocation>
        <location evidence="1">Membrane</location>
        <topology evidence="1">Single-pass membrane protein</topology>
    </subcellularLocation>
</comment>
<reference evidence="11" key="1">
    <citation type="journal article" date="2020" name="Nat. Commun.">
        <title>Genome assembly of wild tea tree DASZ reveals pedigree and selection history of tea varieties.</title>
        <authorList>
            <person name="Zhang W."/>
            <person name="Zhang Y."/>
            <person name="Qiu H."/>
            <person name="Guo Y."/>
            <person name="Wan H."/>
            <person name="Zhang X."/>
            <person name="Scossa F."/>
            <person name="Alseekh S."/>
            <person name="Zhang Q."/>
            <person name="Wang P."/>
            <person name="Xu L."/>
            <person name="Schmidt M.H."/>
            <person name="Jia X."/>
            <person name="Li D."/>
            <person name="Zhu A."/>
            <person name="Guo F."/>
            <person name="Chen W."/>
            <person name="Ni D."/>
            <person name="Usadel B."/>
            <person name="Fernie A.R."/>
            <person name="Wen W."/>
        </authorList>
    </citation>
    <scope>NUCLEOTIDE SEQUENCE [LARGE SCALE GENOMIC DNA]</scope>
    <source>
        <strain evidence="11">cv. G240</strain>
    </source>
</reference>
<evidence type="ECO:0000256" key="1">
    <source>
        <dbReference type="ARBA" id="ARBA00004167"/>
    </source>
</evidence>
<dbReference type="Pfam" id="PF13839">
    <property type="entry name" value="PC-Esterase"/>
    <property type="match status" value="1"/>
</dbReference>
<dbReference type="PANTHER" id="PTHR32285:SF372">
    <property type="entry name" value="PROTEIN TRICHOME BIREFRINGENCE-LIKE 43"/>
    <property type="match status" value="1"/>
</dbReference>
<evidence type="ECO:0000313" key="10">
    <source>
        <dbReference type="EMBL" id="KAF5950456.1"/>
    </source>
</evidence>
<organism evidence="10 11">
    <name type="scientific">Camellia sinensis</name>
    <name type="common">Tea plant</name>
    <name type="synonym">Thea sinensis</name>
    <dbReference type="NCBI Taxonomy" id="4442"/>
    <lineage>
        <taxon>Eukaryota</taxon>
        <taxon>Viridiplantae</taxon>
        <taxon>Streptophyta</taxon>
        <taxon>Embryophyta</taxon>
        <taxon>Tracheophyta</taxon>
        <taxon>Spermatophyta</taxon>
        <taxon>Magnoliopsida</taxon>
        <taxon>eudicotyledons</taxon>
        <taxon>Gunneridae</taxon>
        <taxon>Pentapetalae</taxon>
        <taxon>asterids</taxon>
        <taxon>Ericales</taxon>
        <taxon>Theaceae</taxon>
        <taxon>Camellia</taxon>
    </lineage>
</organism>
<evidence type="ECO:0000313" key="11">
    <source>
        <dbReference type="Proteomes" id="UP000593564"/>
    </source>
</evidence>
<protein>
    <recommendedName>
        <fullName evidence="12">Trichome birefringence-like N-terminal domain-containing protein</fullName>
    </recommendedName>
</protein>
<feature type="domain" description="Trichome birefringence-like N-terminal" evidence="9">
    <location>
        <begin position="28"/>
        <end position="79"/>
    </location>
</feature>
<evidence type="ECO:0000256" key="2">
    <source>
        <dbReference type="ARBA" id="ARBA00007727"/>
    </source>
</evidence>
<evidence type="ECO:0000259" key="9">
    <source>
        <dbReference type="Pfam" id="PF14416"/>
    </source>
</evidence>
<evidence type="ECO:0000256" key="6">
    <source>
        <dbReference type="ARBA" id="ARBA00023136"/>
    </source>
</evidence>
<reference evidence="10 11" key="2">
    <citation type="submission" date="2020-07" db="EMBL/GenBank/DDBJ databases">
        <title>Genome assembly of wild tea tree DASZ reveals pedigree and selection history of tea varieties.</title>
        <authorList>
            <person name="Zhang W."/>
        </authorList>
    </citation>
    <scope>NUCLEOTIDE SEQUENCE [LARGE SCALE GENOMIC DNA]</scope>
    <source>
        <strain evidence="11">cv. G240</strain>
        <tissue evidence="10">Leaf</tissue>
    </source>
</reference>
<comment type="caution">
    <text evidence="10">The sequence shown here is derived from an EMBL/GenBank/DDBJ whole genome shotgun (WGS) entry which is preliminary data.</text>
</comment>
<dbReference type="InterPro" id="IPR025846">
    <property type="entry name" value="TBL_N"/>
</dbReference>
<dbReference type="InterPro" id="IPR029962">
    <property type="entry name" value="TBL"/>
</dbReference>
<evidence type="ECO:0000256" key="3">
    <source>
        <dbReference type="ARBA" id="ARBA00022692"/>
    </source>
</evidence>
<evidence type="ECO:0000256" key="5">
    <source>
        <dbReference type="ARBA" id="ARBA00022989"/>
    </source>
</evidence>
<proteinExistence type="inferred from homology"/>
<dbReference type="GO" id="GO:0016020">
    <property type="term" value="C:membrane"/>
    <property type="evidence" value="ECO:0007669"/>
    <property type="project" value="UniProtKB-SubCell"/>
</dbReference>
<dbReference type="GO" id="GO:0016413">
    <property type="term" value="F:O-acetyltransferase activity"/>
    <property type="evidence" value="ECO:0007669"/>
    <property type="project" value="InterPro"/>
</dbReference>
<keyword evidence="6" id="KW-0472">Membrane</keyword>
<dbReference type="GO" id="GO:0005794">
    <property type="term" value="C:Golgi apparatus"/>
    <property type="evidence" value="ECO:0007669"/>
    <property type="project" value="TreeGrafter"/>
</dbReference>
<accession>A0A7J7HF60</accession>
<keyword evidence="4" id="KW-0735">Signal-anchor</keyword>
<evidence type="ECO:0000256" key="4">
    <source>
        <dbReference type="ARBA" id="ARBA00022968"/>
    </source>
</evidence>
<evidence type="ECO:0008006" key="12">
    <source>
        <dbReference type="Google" id="ProtNLM"/>
    </source>
</evidence>
<dbReference type="InterPro" id="IPR026057">
    <property type="entry name" value="TBL_C"/>
</dbReference>
<feature type="signal peptide" evidence="7">
    <location>
        <begin position="1"/>
        <end position="22"/>
    </location>
</feature>
<feature type="domain" description="Trichome birefringence-like C-terminal" evidence="8">
    <location>
        <begin position="81"/>
        <end position="333"/>
    </location>
</feature>
<name>A0A7J7HF60_CAMSI</name>
<dbReference type="Proteomes" id="UP000593564">
    <property type="component" value="Unassembled WGS sequence"/>
</dbReference>
<dbReference type="AlphaFoldDB" id="A0A7J7HF60"/>
<keyword evidence="11" id="KW-1185">Reference proteome</keyword>
<dbReference type="Pfam" id="PF14416">
    <property type="entry name" value="PMR5N"/>
    <property type="match status" value="1"/>
</dbReference>
<keyword evidence="3" id="KW-0812">Transmembrane</keyword>
<comment type="similarity">
    <text evidence="2">Belongs to the PC-esterase family. TBL subfamily.</text>
</comment>
<dbReference type="EMBL" id="JACBKZ010000005">
    <property type="protein sequence ID" value="KAF5950456.1"/>
    <property type="molecule type" value="Genomic_DNA"/>
</dbReference>
<sequence>MGSFSCVATLILLFALLNQIHGRIGTNGCDVFQGSWVYDESYPLYDTTKCPFVEKEFDCINNGRPDKDYLKYRWQPSSCYLPRFNGADLLMRLRGKRLMFVGDSLSLNQWQSLTCMLHVAVPHATYTLQRTEGLSTFTFPAYNASIMFLRNAFLVDITLEKIGLVLKLDSIQSGTIWKGMDTLIFNTWHWWLHTGRKQPWNFIEGGGIIHKDMDRLVAYEKALNTWARWVELNVDPIKTKVIFQGVSPDHANGSYWGRPNANCGGETEPVIGLTYPGGPHPAELVLETVLRGMSKPVYLLNITPLSQLRKDGHPSVYGLGGHRGMDCSHWCLADLVLGGLINEKRKVKFENCLEQFYFPNHIYEKNVCCLIVCLTLYGLLPSTINKFFAKAKDEQITLTRSKPREKSSLRCIISNTINSKFLFKNYSRNINWCFKHT</sequence>
<dbReference type="PANTHER" id="PTHR32285">
    <property type="entry name" value="PROTEIN TRICHOME BIREFRINGENCE-LIKE 9-RELATED"/>
    <property type="match status" value="1"/>
</dbReference>
<gene>
    <name evidence="10" type="ORF">HYC85_012449</name>
</gene>
<keyword evidence="7" id="KW-0732">Signal</keyword>